<organism evidence="1 2">
    <name type="scientific">Rhizophlyctis rosea</name>
    <dbReference type="NCBI Taxonomy" id="64517"/>
    <lineage>
        <taxon>Eukaryota</taxon>
        <taxon>Fungi</taxon>
        <taxon>Fungi incertae sedis</taxon>
        <taxon>Chytridiomycota</taxon>
        <taxon>Chytridiomycota incertae sedis</taxon>
        <taxon>Chytridiomycetes</taxon>
        <taxon>Rhizophlyctidales</taxon>
        <taxon>Rhizophlyctidaceae</taxon>
        <taxon>Rhizophlyctis</taxon>
    </lineage>
</organism>
<evidence type="ECO:0000313" key="1">
    <source>
        <dbReference type="EMBL" id="KAJ3056081.1"/>
    </source>
</evidence>
<dbReference type="EMBL" id="JADGJD010000047">
    <property type="protein sequence ID" value="KAJ3056081.1"/>
    <property type="molecule type" value="Genomic_DNA"/>
</dbReference>
<accession>A0AAD5X9C3</accession>
<name>A0AAD5X9C3_9FUNG</name>
<dbReference type="AlphaFoldDB" id="A0AAD5X9C3"/>
<reference evidence="1" key="1">
    <citation type="submission" date="2020-05" db="EMBL/GenBank/DDBJ databases">
        <title>Phylogenomic resolution of chytrid fungi.</title>
        <authorList>
            <person name="Stajich J.E."/>
            <person name="Amses K."/>
            <person name="Simmons R."/>
            <person name="Seto K."/>
            <person name="Myers J."/>
            <person name="Bonds A."/>
            <person name="Quandt C.A."/>
            <person name="Barry K."/>
            <person name="Liu P."/>
            <person name="Grigoriev I."/>
            <person name="Longcore J.E."/>
            <person name="James T.Y."/>
        </authorList>
    </citation>
    <scope>NUCLEOTIDE SEQUENCE</scope>
    <source>
        <strain evidence="1">JEL0318</strain>
    </source>
</reference>
<keyword evidence="2" id="KW-1185">Reference proteome</keyword>
<protein>
    <submittedName>
        <fullName evidence="1">Uncharacterized protein</fullName>
    </submittedName>
</protein>
<gene>
    <name evidence="1" type="ORF">HK097_008209</name>
</gene>
<dbReference type="Proteomes" id="UP001212841">
    <property type="component" value="Unassembled WGS sequence"/>
</dbReference>
<proteinExistence type="predicted"/>
<comment type="caution">
    <text evidence="1">The sequence shown here is derived from an EMBL/GenBank/DDBJ whole genome shotgun (WGS) entry which is preliminary data.</text>
</comment>
<evidence type="ECO:0000313" key="2">
    <source>
        <dbReference type="Proteomes" id="UP001212841"/>
    </source>
</evidence>
<sequence>MFLENRSLPQQDNLHDDEEVNYPCQDEVYDHQNDHRPFSYGYAVHPSKLACPTKLLDSPKTNCVAPAIAYECPDGSYTGYKCYLNSDGEACSAAIAPCPSVTTTWSTTTKKSTTTITTSKAATTVKPVTSTKTSTTSAPSPTSDFNTPLTECPSKLAQTQPCAAPAIAYACPNGGWTGYRCYLKQDGKTCGIALAPCTDPIEDE</sequence>